<dbReference type="GeneID" id="87824034"/>
<dbReference type="AlphaFoldDB" id="A0AAN6Z3K4"/>
<sequence length="145" mass="16099">METAVEQAAAASRPILVNANLKALHDALDNQAASLTRSELPTGLSRRLRPPVLTVDKTDALHRSRKGIHGHRLRVRRRGRKDPAAVQEVLIFSWLAEFGGTLRSWPRIGRAVCSSTCATLRPRADMAGMDSYTGEHRQASCWYSR</sequence>
<organism evidence="1 2">
    <name type="scientific">Parathielavia appendiculata</name>
    <dbReference type="NCBI Taxonomy" id="2587402"/>
    <lineage>
        <taxon>Eukaryota</taxon>
        <taxon>Fungi</taxon>
        <taxon>Dikarya</taxon>
        <taxon>Ascomycota</taxon>
        <taxon>Pezizomycotina</taxon>
        <taxon>Sordariomycetes</taxon>
        <taxon>Sordariomycetidae</taxon>
        <taxon>Sordariales</taxon>
        <taxon>Chaetomiaceae</taxon>
        <taxon>Parathielavia</taxon>
    </lineage>
</organism>
<accession>A0AAN6Z3K4</accession>
<comment type="caution">
    <text evidence="1">The sequence shown here is derived from an EMBL/GenBank/DDBJ whole genome shotgun (WGS) entry which is preliminary data.</text>
</comment>
<evidence type="ECO:0000313" key="1">
    <source>
        <dbReference type="EMBL" id="KAK4123593.1"/>
    </source>
</evidence>
<protein>
    <submittedName>
        <fullName evidence="1">Uncharacterized protein</fullName>
    </submittedName>
</protein>
<proteinExistence type="predicted"/>
<evidence type="ECO:0000313" key="2">
    <source>
        <dbReference type="Proteomes" id="UP001302602"/>
    </source>
</evidence>
<dbReference type="RefSeq" id="XP_062647364.1">
    <property type="nucleotide sequence ID" value="XM_062787264.1"/>
</dbReference>
<name>A0AAN6Z3K4_9PEZI</name>
<dbReference type="Proteomes" id="UP001302602">
    <property type="component" value="Unassembled WGS sequence"/>
</dbReference>
<gene>
    <name evidence="1" type="ORF">N657DRAFT_416638</name>
</gene>
<reference evidence="1" key="2">
    <citation type="submission" date="2023-05" db="EMBL/GenBank/DDBJ databases">
        <authorList>
            <consortium name="Lawrence Berkeley National Laboratory"/>
            <person name="Steindorff A."/>
            <person name="Hensen N."/>
            <person name="Bonometti L."/>
            <person name="Westerberg I."/>
            <person name="Brannstrom I.O."/>
            <person name="Guillou S."/>
            <person name="Cros-Aarteil S."/>
            <person name="Calhoun S."/>
            <person name="Haridas S."/>
            <person name="Kuo A."/>
            <person name="Mondo S."/>
            <person name="Pangilinan J."/>
            <person name="Riley R."/>
            <person name="Labutti K."/>
            <person name="Andreopoulos B."/>
            <person name="Lipzen A."/>
            <person name="Chen C."/>
            <person name="Yanf M."/>
            <person name="Daum C."/>
            <person name="Ng V."/>
            <person name="Clum A."/>
            <person name="Ohm R."/>
            <person name="Martin F."/>
            <person name="Silar P."/>
            <person name="Natvig D."/>
            <person name="Lalanne C."/>
            <person name="Gautier V."/>
            <person name="Ament-Velasquez S.L."/>
            <person name="Kruys A."/>
            <person name="Hutchinson M.I."/>
            <person name="Powell A.J."/>
            <person name="Barry K."/>
            <person name="Miller A.N."/>
            <person name="Grigoriev I.V."/>
            <person name="Debuchy R."/>
            <person name="Gladieux P."/>
            <person name="Thoren M.H."/>
            <person name="Johannesson H."/>
        </authorList>
    </citation>
    <scope>NUCLEOTIDE SEQUENCE</scope>
    <source>
        <strain evidence="1">CBS 731.68</strain>
    </source>
</reference>
<dbReference type="EMBL" id="MU853228">
    <property type="protein sequence ID" value="KAK4123593.1"/>
    <property type="molecule type" value="Genomic_DNA"/>
</dbReference>
<reference evidence="1" key="1">
    <citation type="journal article" date="2023" name="Mol. Phylogenet. Evol.">
        <title>Genome-scale phylogeny and comparative genomics of the fungal order Sordariales.</title>
        <authorList>
            <person name="Hensen N."/>
            <person name="Bonometti L."/>
            <person name="Westerberg I."/>
            <person name="Brannstrom I.O."/>
            <person name="Guillou S."/>
            <person name="Cros-Aarteil S."/>
            <person name="Calhoun S."/>
            <person name="Haridas S."/>
            <person name="Kuo A."/>
            <person name="Mondo S."/>
            <person name="Pangilinan J."/>
            <person name="Riley R."/>
            <person name="LaButti K."/>
            <person name="Andreopoulos B."/>
            <person name="Lipzen A."/>
            <person name="Chen C."/>
            <person name="Yan M."/>
            <person name="Daum C."/>
            <person name="Ng V."/>
            <person name="Clum A."/>
            <person name="Steindorff A."/>
            <person name="Ohm R.A."/>
            <person name="Martin F."/>
            <person name="Silar P."/>
            <person name="Natvig D.O."/>
            <person name="Lalanne C."/>
            <person name="Gautier V."/>
            <person name="Ament-Velasquez S.L."/>
            <person name="Kruys A."/>
            <person name="Hutchinson M.I."/>
            <person name="Powell A.J."/>
            <person name="Barry K."/>
            <person name="Miller A.N."/>
            <person name="Grigoriev I.V."/>
            <person name="Debuchy R."/>
            <person name="Gladieux P."/>
            <person name="Hiltunen Thoren M."/>
            <person name="Johannesson H."/>
        </authorList>
    </citation>
    <scope>NUCLEOTIDE SEQUENCE</scope>
    <source>
        <strain evidence="1">CBS 731.68</strain>
    </source>
</reference>
<keyword evidence="2" id="KW-1185">Reference proteome</keyword>